<dbReference type="InterPro" id="IPR008915">
    <property type="entry name" value="Peptidase_M50"/>
</dbReference>
<dbReference type="AlphaFoldDB" id="A0A2A2F6I8"/>
<dbReference type="InterPro" id="IPR016483">
    <property type="entry name" value="UCP006404_Pept_M50_CBS"/>
</dbReference>
<reference evidence="19 20" key="1">
    <citation type="submission" date="2017-08" db="EMBL/GenBank/DDBJ databases">
        <title>Halovibrio sewagensis sp. nov., isolated from wastewater of high salinity.</title>
        <authorList>
            <person name="Dong X."/>
            <person name="Zhang G."/>
        </authorList>
    </citation>
    <scope>NUCLEOTIDE SEQUENCE [LARGE SCALE GENOMIC DNA]</scope>
    <source>
        <strain evidence="19 20">YL5-2</strain>
    </source>
</reference>
<dbReference type="GO" id="GO:0005886">
    <property type="term" value="C:plasma membrane"/>
    <property type="evidence" value="ECO:0007669"/>
    <property type="project" value="UniProtKB-SubCell"/>
</dbReference>
<dbReference type="PIRSF" id="PIRSF006404">
    <property type="entry name" value="UCP006404_Pept_M50_CBS"/>
    <property type="match status" value="1"/>
</dbReference>
<feature type="transmembrane region" description="Helical" evidence="14">
    <location>
        <begin position="20"/>
        <end position="37"/>
    </location>
</feature>
<evidence type="ECO:0000256" key="14">
    <source>
        <dbReference type="PIRNR" id="PIRNR006404"/>
    </source>
</evidence>
<organism evidence="19 20">
    <name type="scientific">Halovibrio salipaludis</name>
    <dbReference type="NCBI Taxonomy" id="2032626"/>
    <lineage>
        <taxon>Bacteria</taxon>
        <taxon>Pseudomonadati</taxon>
        <taxon>Pseudomonadota</taxon>
        <taxon>Gammaproteobacteria</taxon>
        <taxon>Oceanospirillales</taxon>
        <taxon>Halomonadaceae</taxon>
        <taxon>Halovibrio</taxon>
    </lineage>
</organism>
<keyword evidence="6 14" id="KW-0479">Metal-binding</keyword>
<keyword evidence="9 14" id="KW-0862">Zinc</keyword>
<evidence type="ECO:0000256" key="10">
    <source>
        <dbReference type="ARBA" id="ARBA00022989"/>
    </source>
</evidence>
<dbReference type="SMART" id="SM00116">
    <property type="entry name" value="CBS"/>
    <property type="match status" value="1"/>
</dbReference>
<feature type="active site" evidence="15">
    <location>
        <position position="68"/>
    </location>
</feature>
<evidence type="ECO:0000256" key="3">
    <source>
        <dbReference type="ARBA" id="ARBA00022475"/>
    </source>
</evidence>
<dbReference type="OrthoDB" id="8772544at2"/>
<dbReference type="Pfam" id="PF02163">
    <property type="entry name" value="Peptidase_M50"/>
    <property type="match status" value="2"/>
</dbReference>
<comment type="caution">
    <text evidence="19">The sequence shown here is derived from an EMBL/GenBank/DDBJ whole genome shotgun (WGS) entry which is preliminary data.</text>
</comment>
<evidence type="ECO:0000256" key="6">
    <source>
        <dbReference type="ARBA" id="ARBA00022723"/>
    </source>
</evidence>
<evidence type="ECO:0000256" key="8">
    <source>
        <dbReference type="ARBA" id="ARBA00022801"/>
    </source>
</evidence>
<dbReference type="Gene3D" id="3.10.580.10">
    <property type="entry name" value="CBS-domain"/>
    <property type="match status" value="1"/>
</dbReference>
<feature type="transmembrane region" description="Helical" evidence="14">
    <location>
        <begin position="209"/>
        <end position="227"/>
    </location>
</feature>
<evidence type="ECO:0000256" key="4">
    <source>
        <dbReference type="ARBA" id="ARBA00022670"/>
    </source>
</evidence>
<evidence type="ECO:0000256" key="7">
    <source>
        <dbReference type="ARBA" id="ARBA00022737"/>
    </source>
</evidence>
<dbReference type="InterPro" id="IPR046342">
    <property type="entry name" value="CBS_dom_sf"/>
</dbReference>
<feature type="binding site" evidence="16">
    <location>
        <position position="162"/>
    </location>
    <ligand>
        <name>Zn(2+)</name>
        <dbReference type="ChEBI" id="CHEBI:29105"/>
        <note>catalytic</note>
    </ligand>
</feature>
<evidence type="ECO:0000313" key="19">
    <source>
        <dbReference type="EMBL" id="PAU80430.1"/>
    </source>
</evidence>
<name>A0A2A2F6I8_9GAMM</name>
<proteinExistence type="inferred from homology"/>
<keyword evidence="11 14" id="KW-0482">Metalloprotease</keyword>
<feature type="transmembrane region" description="Helical" evidence="14">
    <location>
        <begin position="43"/>
        <end position="66"/>
    </location>
</feature>
<feature type="binding site" evidence="16">
    <location>
        <position position="71"/>
    </location>
    <ligand>
        <name>Zn(2+)</name>
        <dbReference type="ChEBI" id="CHEBI:29105"/>
        <note>catalytic</note>
    </ligand>
</feature>
<evidence type="ECO:0000313" key="20">
    <source>
        <dbReference type="Proteomes" id="UP000218896"/>
    </source>
</evidence>
<feature type="transmembrane region" description="Helical" evidence="14">
    <location>
        <begin position="108"/>
        <end position="132"/>
    </location>
</feature>
<dbReference type="GO" id="GO:0006508">
    <property type="term" value="P:proteolysis"/>
    <property type="evidence" value="ECO:0007669"/>
    <property type="project" value="UniProtKB-KW"/>
</dbReference>
<feature type="transmembrane region" description="Helical" evidence="14">
    <location>
        <begin position="78"/>
        <end position="96"/>
    </location>
</feature>
<dbReference type="CDD" id="cd06164">
    <property type="entry name" value="S2P-M50_SpoIVFB_CBS"/>
    <property type="match status" value="1"/>
</dbReference>
<protein>
    <recommendedName>
        <fullName evidence="14">Zinc metalloprotease</fullName>
    </recommendedName>
</protein>
<evidence type="ECO:0000256" key="17">
    <source>
        <dbReference type="PROSITE-ProRule" id="PRU00703"/>
    </source>
</evidence>
<evidence type="ECO:0000256" key="2">
    <source>
        <dbReference type="ARBA" id="ARBA00007931"/>
    </source>
</evidence>
<evidence type="ECO:0000256" key="5">
    <source>
        <dbReference type="ARBA" id="ARBA00022692"/>
    </source>
</evidence>
<keyword evidence="13 14" id="KW-0472">Membrane</keyword>
<dbReference type="GO" id="GO:0008237">
    <property type="term" value="F:metallopeptidase activity"/>
    <property type="evidence" value="ECO:0007669"/>
    <property type="project" value="UniProtKB-UniRule"/>
</dbReference>
<evidence type="ECO:0000256" key="9">
    <source>
        <dbReference type="ARBA" id="ARBA00022833"/>
    </source>
</evidence>
<dbReference type="Proteomes" id="UP000218896">
    <property type="component" value="Unassembled WGS sequence"/>
</dbReference>
<dbReference type="PANTHER" id="PTHR39188">
    <property type="entry name" value="MEMBRANE-ASSOCIATED ZINC METALLOPROTEASE M50B"/>
    <property type="match status" value="1"/>
</dbReference>
<evidence type="ECO:0000256" key="13">
    <source>
        <dbReference type="ARBA" id="ARBA00023136"/>
    </source>
</evidence>
<accession>A0A2A2F6I8</accession>
<evidence type="ECO:0000256" key="16">
    <source>
        <dbReference type="PIRSR" id="PIRSR006404-2"/>
    </source>
</evidence>
<dbReference type="GO" id="GO:0046872">
    <property type="term" value="F:metal ion binding"/>
    <property type="evidence" value="ECO:0007669"/>
    <property type="project" value="UniProtKB-UniRule"/>
</dbReference>
<dbReference type="InterPro" id="IPR000644">
    <property type="entry name" value="CBS_dom"/>
</dbReference>
<keyword evidence="3 14" id="KW-1003">Cell membrane</keyword>
<feature type="binding site" evidence="16">
    <location>
        <position position="67"/>
    </location>
    <ligand>
        <name>Zn(2+)</name>
        <dbReference type="ChEBI" id="CHEBI:29105"/>
        <note>catalytic</note>
    </ligand>
</feature>
<dbReference type="PROSITE" id="PS51371">
    <property type="entry name" value="CBS"/>
    <property type="match status" value="1"/>
</dbReference>
<keyword evidence="10 14" id="KW-1133">Transmembrane helix</keyword>
<evidence type="ECO:0000256" key="11">
    <source>
        <dbReference type="ARBA" id="ARBA00023049"/>
    </source>
</evidence>
<comment type="cofactor">
    <cofactor evidence="14 16">
        <name>Zn(2+)</name>
        <dbReference type="ChEBI" id="CHEBI:29105"/>
    </cofactor>
    <text evidence="14 16">Binds 1 zinc ion per subunit.</text>
</comment>
<keyword evidence="12 17" id="KW-0129">CBS domain</keyword>
<evidence type="ECO:0000256" key="1">
    <source>
        <dbReference type="ARBA" id="ARBA00004651"/>
    </source>
</evidence>
<gene>
    <name evidence="19" type="ORF">CK501_08255</name>
</gene>
<comment type="subcellular location">
    <subcellularLocation>
        <location evidence="1 14">Cell membrane</location>
        <topology evidence="1 14">Multi-pass membrane protein</topology>
    </subcellularLocation>
</comment>
<evidence type="ECO:0000256" key="12">
    <source>
        <dbReference type="ARBA" id="ARBA00023122"/>
    </source>
</evidence>
<feature type="domain" description="CBS" evidence="18">
    <location>
        <begin position="312"/>
        <end position="369"/>
    </location>
</feature>
<keyword evidence="20" id="KW-1185">Reference proteome</keyword>
<keyword evidence="4 14" id="KW-0645">Protease</keyword>
<dbReference type="PANTHER" id="PTHR39188:SF3">
    <property type="entry name" value="STAGE IV SPORULATION PROTEIN FB"/>
    <property type="match status" value="1"/>
</dbReference>
<keyword evidence="8 14" id="KW-0378">Hydrolase</keyword>
<keyword evidence="5 14" id="KW-0812">Transmembrane</keyword>
<evidence type="ECO:0000259" key="18">
    <source>
        <dbReference type="PROSITE" id="PS51371"/>
    </source>
</evidence>
<sequence>MFRSVMSLGHIRGIRIELHASWLVIFALLLFTMTTGLRDQFAAWSFSQAVVTALFTSLAFFASIVAHELGHSLVAIRRGVPVRAITLFIFGGVAQLDKDSENAEDEFWIAIAGPAVSFVLALAFGILSGLAVSESWAVGLGWLAVINFMVAVFNLVPGFPLDGGRVLRALVWKFTGDAGKGMRAAVAGGRLVAYGLFAWGLWRILVEGNLLGGFWLMLLAWFLLNMAEGHGQQFSLQKQLRGIRAGALATPDVPRVAPSTTVEEWVHNRVLPEGQRSYMVDDGHRVLGLVSLSDTSATDRERWSELRIADLMTPIEKVVRVAPETEATEVLATMTEHNLNQLPVMEGDRVVGWIDRERLLRTVNLHLELKA</sequence>
<keyword evidence="7" id="KW-0677">Repeat</keyword>
<dbReference type="Pfam" id="PF00571">
    <property type="entry name" value="CBS"/>
    <property type="match status" value="1"/>
</dbReference>
<dbReference type="EMBL" id="NSKD01000003">
    <property type="protein sequence ID" value="PAU80430.1"/>
    <property type="molecule type" value="Genomic_DNA"/>
</dbReference>
<dbReference type="SUPFAM" id="SSF54631">
    <property type="entry name" value="CBS-domain pair"/>
    <property type="match status" value="1"/>
</dbReference>
<evidence type="ECO:0000256" key="15">
    <source>
        <dbReference type="PIRSR" id="PIRSR006404-1"/>
    </source>
</evidence>
<comment type="similarity">
    <text evidence="2 14">Belongs to the peptidase M50B family.</text>
</comment>
<feature type="transmembrane region" description="Helical" evidence="14">
    <location>
        <begin position="139"/>
        <end position="161"/>
    </location>
</feature>